<reference evidence="2 3" key="1">
    <citation type="journal article" date="2010" name="Stand. Genomic Sci.">
        <title>Complete genome sequence of Coraliomargarita akajimensis type strain (04OKA010-24).</title>
        <authorList>
            <person name="Mavromatis K."/>
            <person name="Abt B."/>
            <person name="Brambilla E."/>
            <person name="Lapidus A."/>
            <person name="Copeland A."/>
            <person name="Deshpande S."/>
            <person name="Nolan M."/>
            <person name="Lucas S."/>
            <person name="Tice H."/>
            <person name="Cheng J.F."/>
            <person name="Han C."/>
            <person name="Detter J.C."/>
            <person name="Woyke T."/>
            <person name="Goodwin L."/>
            <person name="Pitluck S."/>
            <person name="Held B."/>
            <person name="Brettin T."/>
            <person name="Tapia R."/>
            <person name="Ivanova N."/>
            <person name="Mikhailova N."/>
            <person name="Pati A."/>
            <person name="Liolios K."/>
            <person name="Chen A."/>
            <person name="Palaniappan K."/>
            <person name="Land M."/>
            <person name="Hauser L."/>
            <person name="Chang Y.J."/>
            <person name="Jeffries C.D."/>
            <person name="Rohde M."/>
            <person name="Goker M."/>
            <person name="Bristow J."/>
            <person name="Eisen J.A."/>
            <person name="Markowitz V."/>
            <person name="Hugenholtz P."/>
            <person name="Klenk H.P."/>
            <person name="Kyrpides N.C."/>
        </authorList>
    </citation>
    <scope>NUCLEOTIDE SEQUENCE [LARGE SCALE GENOMIC DNA]</scope>
    <source>
        <strain evidence="3">DSM 45221 / IAM 15411 / JCM 23193 / KCTC 12865</strain>
    </source>
</reference>
<sequence>MSTLDKAVEKLPDLHFDWYARLIPGLAGLIAYASTESEGVREQLSDNLLLSIGLAYLIGHFAQPLASAITKVIEKKSGREADWNHYRGSAEAIPLLLSKVSKAHAEAVSMMSSSIIILAVFIYRIVDTMQAEWLLVFCSCILFIFGIERCRARARKINNLPIDEPRT</sequence>
<evidence type="ECO:0000313" key="2">
    <source>
        <dbReference type="EMBL" id="ADE53586.1"/>
    </source>
</evidence>
<keyword evidence="1" id="KW-0812">Transmembrane</keyword>
<accession>D5ENS7</accession>
<dbReference type="OrthoDB" id="10009504at2"/>
<protein>
    <submittedName>
        <fullName evidence="2">Uncharacterized protein</fullName>
    </submittedName>
</protein>
<gene>
    <name evidence="2" type="ordered locus">Caka_0561</name>
</gene>
<proteinExistence type="predicted"/>
<dbReference type="RefSeq" id="WP_013042311.1">
    <property type="nucleotide sequence ID" value="NC_014008.1"/>
</dbReference>
<evidence type="ECO:0000313" key="3">
    <source>
        <dbReference type="Proteomes" id="UP000000925"/>
    </source>
</evidence>
<dbReference type="HOGENOM" id="CLU_1591740_0_0_0"/>
<dbReference type="AlphaFoldDB" id="D5ENS7"/>
<organism evidence="2 3">
    <name type="scientific">Coraliomargarita akajimensis (strain DSM 45221 / IAM 15411 / JCM 23193 / KCTC 12865 / 04OKA010-24)</name>
    <dbReference type="NCBI Taxonomy" id="583355"/>
    <lineage>
        <taxon>Bacteria</taxon>
        <taxon>Pseudomonadati</taxon>
        <taxon>Verrucomicrobiota</taxon>
        <taxon>Opitutia</taxon>
        <taxon>Puniceicoccales</taxon>
        <taxon>Coraliomargaritaceae</taxon>
        <taxon>Coraliomargarita</taxon>
    </lineage>
</organism>
<keyword evidence="1" id="KW-0472">Membrane</keyword>
<dbReference type="KEGG" id="caa:Caka_0561"/>
<keyword evidence="3" id="KW-1185">Reference proteome</keyword>
<name>D5ENS7_CORAD</name>
<keyword evidence="1" id="KW-1133">Transmembrane helix</keyword>
<dbReference type="EMBL" id="CP001998">
    <property type="protein sequence ID" value="ADE53586.1"/>
    <property type="molecule type" value="Genomic_DNA"/>
</dbReference>
<evidence type="ECO:0000256" key="1">
    <source>
        <dbReference type="SAM" id="Phobius"/>
    </source>
</evidence>
<dbReference type="STRING" id="583355.Caka_0561"/>
<feature type="transmembrane region" description="Helical" evidence="1">
    <location>
        <begin position="107"/>
        <end position="125"/>
    </location>
</feature>
<dbReference type="Proteomes" id="UP000000925">
    <property type="component" value="Chromosome"/>
</dbReference>
<feature type="transmembrane region" description="Helical" evidence="1">
    <location>
        <begin position="131"/>
        <end position="147"/>
    </location>
</feature>